<name>A0A481YUH1_9VIRU</name>
<evidence type="ECO:0000256" key="1">
    <source>
        <dbReference type="SAM" id="Coils"/>
    </source>
</evidence>
<protein>
    <submittedName>
        <fullName evidence="3">Uncharacterized protein</fullName>
    </submittedName>
</protein>
<evidence type="ECO:0000313" key="3">
    <source>
        <dbReference type="EMBL" id="QBK86174.1"/>
    </source>
</evidence>
<feature type="region of interest" description="Disordered" evidence="2">
    <location>
        <begin position="1"/>
        <end position="24"/>
    </location>
</feature>
<keyword evidence="1" id="KW-0175">Coiled coil</keyword>
<accession>A0A481YUH1</accession>
<gene>
    <name evidence="3" type="ORF">LCMAC101_07690</name>
</gene>
<feature type="coiled-coil region" evidence="1">
    <location>
        <begin position="80"/>
        <end position="107"/>
    </location>
</feature>
<reference evidence="3" key="1">
    <citation type="journal article" date="2019" name="MBio">
        <title>Virus Genomes from Deep Sea Sediments Expand the Ocean Megavirome and Support Independent Origins of Viral Gigantism.</title>
        <authorList>
            <person name="Backstrom D."/>
            <person name="Yutin N."/>
            <person name="Jorgensen S.L."/>
            <person name="Dharamshi J."/>
            <person name="Homa F."/>
            <person name="Zaremba-Niedwiedzka K."/>
            <person name="Spang A."/>
            <person name="Wolf Y.I."/>
            <person name="Koonin E.V."/>
            <person name="Ettema T.J."/>
        </authorList>
    </citation>
    <scope>NUCLEOTIDE SEQUENCE</scope>
</reference>
<proteinExistence type="predicted"/>
<sequence length="145" mass="17017">MELLQEKRKVLDKEQPPYELDDKKGRDGDKWPFFFVNRCDFQITVRATRSNKRVAQFPLPPGVSGGMVFHKKVQVKLSWTDAVEMDIKDENKKNENENREKKILVQKLYEINNVPPNTTCYLNPRLNSVRTCQIFTGYHISRNTS</sequence>
<dbReference type="EMBL" id="MK500332">
    <property type="protein sequence ID" value="QBK86174.1"/>
    <property type="molecule type" value="Genomic_DNA"/>
</dbReference>
<evidence type="ECO:0000256" key="2">
    <source>
        <dbReference type="SAM" id="MobiDB-lite"/>
    </source>
</evidence>
<organism evidence="3">
    <name type="scientific">Marseillevirus LCMAC101</name>
    <dbReference type="NCBI Taxonomy" id="2506602"/>
    <lineage>
        <taxon>Viruses</taxon>
        <taxon>Varidnaviria</taxon>
        <taxon>Bamfordvirae</taxon>
        <taxon>Nucleocytoviricota</taxon>
        <taxon>Megaviricetes</taxon>
        <taxon>Pimascovirales</taxon>
        <taxon>Pimascovirales incertae sedis</taxon>
        <taxon>Marseilleviridae</taxon>
    </lineage>
</organism>